<name>A0A428QEV8_9HYPO</name>
<gene>
    <name evidence="1" type="ORF">CEP54_005085</name>
</gene>
<reference evidence="1 2" key="1">
    <citation type="submission" date="2017-06" db="EMBL/GenBank/DDBJ databases">
        <title>Comparative genomic analysis of Ambrosia Fusariam Clade fungi.</title>
        <authorList>
            <person name="Stajich J.E."/>
            <person name="Carrillo J."/>
            <person name="Kijimoto T."/>
            <person name="Eskalen A."/>
            <person name="O'Donnell K."/>
            <person name="Kasson M."/>
        </authorList>
    </citation>
    <scope>NUCLEOTIDE SEQUENCE [LARGE SCALE GENOMIC DNA]</scope>
    <source>
        <strain evidence="1 2">NRRL62584</strain>
    </source>
</reference>
<keyword evidence="2" id="KW-1185">Reference proteome</keyword>
<comment type="caution">
    <text evidence="1">The sequence shown here is derived from an EMBL/GenBank/DDBJ whole genome shotgun (WGS) entry which is preliminary data.</text>
</comment>
<organism evidence="1 2">
    <name type="scientific">Fusarium duplospermum</name>
    <dbReference type="NCBI Taxonomy" id="1325734"/>
    <lineage>
        <taxon>Eukaryota</taxon>
        <taxon>Fungi</taxon>
        <taxon>Dikarya</taxon>
        <taxon>Ascomycota</taxon>
        <taxon>Pezizomycotina</taxon>
        <taxon>Sordariomycetes</taxon>
        <taxon>Hypocreomycetidae</taxon>
        <taxon>Hypocreales</taxon>
        <taxon>Nectriaceae</taxon>
        <taxon>Fusarium</taxon>
        <taxon>Fusarium solani species complex</taxon>
    </lineage>
</organism>
<proteinExistence type="predicted"/>
<sequence length="269" mass="29951">MPRNQALRSKWLAAVPPPPHTWSSLLCPVSGVFLSSKPDLSQSKPVFVAYRRSLDGRVLAYSCTRAGARNGWLRFSGSGQRPWFSPRPYHIRSTKTASAALLGPEAGLCVHLPKHNCPTAMSTMGKLLIETSSSGWISSRAAMVRRVSAARDLIPEPVPHVLVVAPLSLSDPFFSLCSSAQRSACRPLHQLIERRRHSAVDRRQPPLSNNVTYKGETLSARTDLFRIREVDKGLRIHWKTIGVKVLLAFESNAKEPHRSQLSILQEYCR</sequence>
<evidence type="ECO:0000313" key="1">
    <source>
        <dbReference type="EMBL" id="RSL63749.1"/>
    </source>
</evidence>
<accession>A0A428QEV8</accession>
<dbReference type="OrthoDB" id="10382832at2759"/>
<dbReference type="Proteomes" id="UP000288168">
    <property type="component" value="Unassembled WGS sequence"/>
</dbReference>
<protein>
    <submittedName>
        <fullName evidence="1">Uncharacterized protein</fullName>
    </submittedName>
</protein>
<dbReference type="AlphaFoldDB" id="A0A428QEV8"/>
<dbReference type="EMBL" id="NKCI01000037">
    <property type="protein sequence ID" value="RSL63749.1"/>
    <property type="molecule type" value="Genomic_DNA"/>
</dbReference>
<evidence type="ECO:0000313" key="2">
    <source>
        <dbReference type="Proteomes" id="UP000288168"/>
    </source>
</evidence>